<dbReference type="EMBL" id="BEZZ01017410">
    <property type="protein sequence ID" value="GCC39352.1"/>
    <property type="molecule type" value="Genomic_DNA"/>
</dbReference>
<dbReference type="AlphaFoldDB" id="A0A401T9T3"/>
<sequence>MWDGGLFGLLVLPQGDPEFVGSLHRLRIPTSDLRDMGLSNRHWAPRSEAELVLGNWALQSVEPEGRFKGVGADCDCPLLFAACKRHPVHSAVSGDGCVVCQNIFEGGVFPYYSYVFDVEQGKWPRPQGDHWDQEDHPDSRYLTDLTVRNHRVHPFHSLQGPAIKRPRASCE</sequence>
<organism evidence="1 2">
    <name type="scientific">Chiloscyllium punctatum</name>
    <name type="common">Brownbanded bambooshark</name>
    <name type="synonym">Hemiscyllium punctatum</name>
    <dbReference type="NCBI Taxonomy" id="137246"/>
    <lineage>
        <taxon>Eukaryota</taxon>
        <taxon>Metazoa</taxon>
        <taxon>Chordata</taxon>
        <taxon>Craniata</taxon>
        <taxon>Vertebrata</taxon>
        <taxon>Chondrichthyes</taxon>
        <taxon>Elasmobranchii</taxon>
        <taxon>Galeomorphii</taxon>
        <taxon>Galeoidea</taxon>
        <taxon>Orectolobiformes</taxon>
        <taxon>Hemiscylliidae</taxon>
        <taxon>Chiloscyllium</taxon>
    </lineage>
</organism>
<accession>A0A401T9T3</accession>
<dbReference type="Proteomes" id="UP000287033">
    <property type="component" value="Unassembled WGS sequence"/>
</dbReference>
<evidence type="ECO:0000313" key="1">
    <source>
        <dbReference type="EMBL" id="GCC39352.1"/>
    </source>
</evidence>
<gene>
    <name evidence="1" type="ORF">chiPu_0023218</name>
</gene>
<name>A0A401T9T3_CHIPU</name>
<proteinExistence type="predicted"/>
<reference evidence="1 2" key="1">
    <citation type="journal article" date="2018" name="Nat. Ecol. Evol.">
        <title>Shark genomes provide insights into elasmobranch evolution and the origin of vertebrates.</title>
        <authorList>
            <person name="Hara Y"/>
            <person name="Yamaguchi K"/>
            <person name="Onimaru K"/>
            <person name="Kadota M"/>
            <person name="Koyanagi M"/>
            <person name="Keeley SD"/>
            <person name="Tatsumi K"/>
            <person name="Tanaka K"/>
            <person name="Motone F"/>
            <person name="Kageyama Y"/>
            <person name="Nozu R"/>
            <person name="Adachi N"/>
            <person name="Nishimura O"/>
            <person name="Nakagawa R"/>
            <person name="Tanegashima C"/>
            <person name="Kiyatake I"/>
            <person name="Matsumoto R"/>
            <person name="Murakumo K"/>
            <person name="Nishida K"/>
            <person name="Terakita A"/>
            <person name="Kuratani S"/>
            <person name="Sato K"/>
            <person name="Hyodo S Kuraku.S."/>
        </authorList>
    </citation>
    <scope>NUCLEOTIDE SEQUENCE [LARGE SCALE GENOMIC DNA]</scope>
</reference>
<protein>
    <submittedName>
        <fullName evidence="1">Uncharacterized protein</fullName>
    </submittedName>
</protein>
<comment type="caution">
    <text evidence="1">The sequence shown here is derived from an EMBL/GenBank/DDBJ whole genome shotgun (WGS) entry which is preliminary data.</text>
</comment>
<evidence type="ECO:0000313" key="2">
    <source>
        <dbReference type="Proteomes" id="UP000287033"/>
    </source>
</evidence>
<keyword evidence="2" id="KW-1185">Reference proteome</keyword>